<feature type="compositionally biased region" description="Basic and acidic residues" evidence="1">
    <location>
        <begin position="328"/>
        <end position="356"/>
    </location>
</feature>
<feature type="compositionally biased region" description="Polar residues" evidence="1">
    <location>
        <begin position="314"/>
        <end position="327"/>
    </location>
</feature>
<evidence type="ECO:0000256" key="2">
    <source>
        <dbReference type="SAM" id="Phobius"/>
    </source>
</evidence>
<dbReference type="Gene3D" id="3.30.160.60">
    <property type="entry name" value="Classic Zinc Finger"/>
    <property type="match status" value="1"/>
</dbReference>
<accession>A0A158QWL5</accession>
<dbReference type="Proteomes" id="UP000271162">
    <property type="component" value="Unassembled WGS sequence"/>
</dbReference>
<organism evidence="5">
    <name type="scientific">Nippostrongylus brasiliensis</name>
    <name type="common">Rat hookworm</name>
    <dbReference type="NCBI Taxonomy" id="27835"/>
    <lineage>
        <taxon>Eukaryota</taxon>
        <taxon>Metazoa</taxon>
        <taxon>Ecdysozoa</taxon>
        <taxon>Nematoda</taxon>
        <taxon>Chromadorea</taxon>
        <taxon>Rhabditida</taxon>
        <taxon>Rhabditina</taxon>
        <taxon>Rhabditomorpha</taxon>
        <taxon>Strongyloidea</taxon>
        <taxon>Heligmosomidae</taxon>
        <taxon>Nippostrongylus</taxon>
    </lineage>
</organism>
<name>A0A158QWL5_NIPBR</name>
<keyword evidence="2" id="KW-0472">Membrane</keyword>
<feature type="transmembrane region" description="Helical" evidence="2">
    <location>
        <begin position="23"/>
        <end position="48"/>
    </location>
</feature>
<dbReference type="AlphaFoldDB" id="A0A158QWL5"/>
<dbReference type="EMBL" id="UYSL01000186">
    <property type="protein sequence ID" value="VDL63075.1"/>
    <property type="molecule type" value="Genomic_DNA"/>
</dbReference>
<feature type="region of interest" description="Disordered" evidence="1">
    <location>
        <begin position="264"/>
        <end position="372"/>
    </location>
</feature>
<feature type="transmembrane region" description="Helical" evidence="2">
    <location>
        <begin position="68"/>
        <end position="90"/>
    </location>
</feature>
<gene>
    <name evidence="3" type="ORF">NBR_LOCUS446</name>
</gene>
<protein>
    <submittedName>
        <fullName evidence="5">C2H2-type domain-containing protein</fullName>
    </submittedName>
</protein>
<dbReference type="SUPFAM" id="SSF57667">
    <property type="entry name" value="beta-beta-alpha zinc fingers"/>
    <property type="match status" value="1"/>
</dbReference>
<keyword evidence="4" id="KW-1185">Reference proteome</keyword>
<evidence type="ECO:0000313" key="3">
    <source>
        <dbReference type="EMBL" id="VDL63075.1"/>
    </source>
</evidence>
<reference evidence="5" key="1">
    <citation type="submission" date="2016-04" db="UniProtKB">
        <authorList>
            <consortium name="WormBaseParasite"/>
        </authorList>
    </citation>
    <scope>IDENTIFICATION</scope>
</reference>
<dbReference type="InterPro" id="IPR036236">
    <property type="entry name" value="Znf_C2H2_sf"/>
</dbReference>
<keyword evidence="2" id="KW-1133">Transmembrane helix</keyword>
<feature type="region of interest" description="Disordered" evidence="1">
    <location>
        <begin position="461"/>
        <end position="490"/>
    </location>
</feature>
<evidence type="ECO:0000313" key="5">
    <source>
        <dbReference type="WBParaSite" id="NBR_0000044501-mRNA-1"/>
    </source>
</evidence>
<keyword evidence="2" id="KW-0812">Transmembrane</keyword>
<evidence type="ECO:0000256" key="1">
    <source>
        <dbReference type="SAM" id="MobiDB-lite"/>
    </source>
</evidence>
<feature type="transmembrane region" description="Helical" evidence="2">
    <location>
        <begin position="102"/>
        <end position="126"/>
    </location>
</feature>
<feature type="transmembrane region" description="Helical" evidence="2">
    <location>
        <begin position="146"/>
        <end position="169"/>
    </location>
</feature>
<reference evidence="3 4" key="2">
    <citation type="submission" date="2018-11" db="EMBL/GenBank/DDBJ databases">
        <authorList>
            <consortium name="Pathogen Informatics"/>
        </authorList>
    </citation>
    <scope>NUCLEOTIDE SEQUENCE [LARGE SCALE GENOMIC DNA]</scope>
</reference>
<sequence length="574" mass="64831">MEKFGITNKSPLDKICLRNLSKLLCLIGFLFSEVQGFQLVCSALSLTICLSEFALAIYEYSYSRGGNIGAIIFTCVFFFHGCTTLLYFVGIIRRNPCSLVPFLTLQLIFMTSLGLLVVVWWIATLLALFDLVQFRSPFDELSNSEFFLAGGVVLLLLFIVWTKISLILYRGYTRTEREALYRQRDSNRIEMLDSPMRIFRCPICVQEGVCAPNQDLSLLVEHLAKHYDFRLFECQQCKKSFATPFVANYHIKEGRCKSANIKSLNKKRGKPEHSAATSVSPDSPTNQQQRTHSSHTASTSTKTREPEPALLKKSFTQDIPMNSAQAKNSERKSARRDEPTPDVFREKMSEKNRGEEELAEISAENSTMNGADPHIRPVDLMIEDALKIVLDLIIGQATSSQQQHSTTIPQQTGTISKLGSGAVSRCLLLLKRALSPLSSWEIGRTQVKHGHGQRHISALVQNQHLNNRRRNEQKQQSNAENPSEERVGQVPKDSCTISYCLTITQKGLKDQTPIRLSAYGAGKLRKDRRNGRTPKLSNILVVDGERTEGVVATERTEGPNLHFTHRWRRYNFVE</sequence>
<feature type="compositionally biased region" description="Polar residues" evidence="1">
    <location>
        <begin position="275"/>
        <end position="290"/>
    </location>
</feature>
<proteinExistence type="predicted"/>
<evidence type="ECO:0000313" key="4">
    <source>
        <dbReference type="Proteomes" id="UP000271162"/>
    </source>
</evidence>
<dbReference type="WBParaSite" id="NBR_0000044501-mRNA-1">
    <property type="protein sequence ID" value="NBR_0000044501-mRNA-1"/>
    <property type="gene ID" value="NBR_0000044501"/>
</dbReference>